<sequence length="172" mass="18031">MRRPMRLTVGAGIAAGVLGLGTVGAAAVINNGALWFTSTSSGDSCEMEFAVHPVGPEDAASGERATIMDGRTAWPSASEQEEVAEAARQYLADYDFDAIDRKAAIAETDATQRRIIAETDPEEAQPLLVGDDLEMHAVYSKVVRDLTAHLEGLGMDPHLINSGVGSSAGCAE</sequence>
<evidence type="ECO:0000313" key="2">
    <source>
        <dbReference type="Proteomes" id="UP000620591"/>
    </source>
</evidence>
<proteinExistence type="predicted"/>
<reference evidence="1" key="1">
    <citation type="submission" date="2020-09" db="EMBL/GenBank/DDBJ databases">
        <title>Novel species in genus Aeromicrobium.</title>
        <authorList>
            <person name="Zhang G."/>
        </authorList>
    </citation>
    <scope>NUCLEOTIDE SEQUENCE</scope>
    <source>
        <strain evidence="1">Zg-636</strain>
    </source>
</reference>
<protein>
    <submittedName>
        <fullName evidence="1">Uncharacterized protein</fullName>
    </submittedName>
</protein>
<dbReference type="AlphaFoldDB" id="A0A8I0K0Z1"/>
<dbReference type="RefSeq" id="WP_187769640.1">
    <property type="nucleotide sequence ID" value="NZ_JACTVM010000003.1"/>
</dbReference>
<gene>
    <name evidence="1" type="ORF">IBG24_11250</name>
</gene>
<comment type="caution">
    <text evidence="1">The sequence shown here is derived from an EMBL/GenBank/DDBJ whole genome shotgun (WGS) entry which is preliminary data.</text>
</comment>
<accession>A0A8I0K0Z1</accession>
<dbReference type="Proteomes" id="UP000620591">
    <property type="component" value="Unassembled WGS sequence"/>
</dbReference>
<evidence type="ECO:0000313" key="1">
    <source>
        <dbReference type="EMBL" id="MBC9226896.1"/>
    </source>
</evidence>
<dbReference type="EMBL" id="JACTVM010000003">
    <property type="protein sequence ID" value="MBC9226896.1"/>
    <property type="molecule type" value="Genomic_DNA"/>
</dbReference>
<organism evidence="1 2">
    <name type="scientific">Aeromicrobium senzhongii</name>
    <dbReference type="NCBI Taxonomy" id="2663859"/>
    <lineage>
        <taxon>Bacteria</taxon>
        <taxon>Bacillati</taxon>
        <taxon>Actinomycetota</taxon>
        <taxon>Actinomycetes</taxon>
        <taxon>Propionibacteriales</taxon>
        <taxon>Nocardioidaceae</taxon>
        <taxon>Aeromicrobium</taxon>
    </lineage>
</organism>
<name>A0A8I0K0Z1_9ACTN</name>